<dbReference type="PRINTS" id="PR00891">
    <property type="entry name" value="RABGDIREP"/>
</dbReference>
<organism evidence="28 29">
    <name type="scientific">Myodes glareolus</name>
    <name type="common">Bank vole</name>
    <name type="synonym">Clethrionomys glareolus</name>
    <dbReference type="NCBI Taxonomy" id="447135"/>
    <lineage>
        <taxon>Eukaryota</taxon>
        <taxon>Metazoa</taxon>
        <taxon>Chordata</taxon>
        <taxon>Craniata</taxon>
        <taxon>Vertebrata</taxon>
        <taxon>Euteleostomi</taxon>
        <taxon>Mammalia</taxon>
        <taxon>Eutheria</taxon>
        <taxon>Euarchontoglires</taxon>
        <taxon>Glires</taxon>
        <taxon>Rodentia</taxon>
        <taxon>Myomorpha</taxon>
        <taxon>Muroidea</taxon>
        <taxon>Cricetidae</taxon>
        <taxon>Arvicolinae</taxon>
        <taxon>Myodes</taxon>
    </lineage>
</organism>
<dbReference type="GO" id="GO:0030665">
    <property type="term" value="C:clathrin-coated vesicle membrane"/>
    <property type="evidence" value="ECO:0007669"/>
    <property type="project" value="UniProtKB-SubCell"/>
</dbReference>
<keyword evidence="11 24" id="KW-0472">Membrane</keyword>
<dbReference type="GO" id="GO:0033116">
    <property type="term" value="C:endoplasmic reticulum-Golgi intermediate compartment membrane"/>
    <property type="evidence" value="ECO:0007669"/>
    <property type="project" value="UniProtKB-SubCell"/>
</dbReference>
<dbReference type="GO" id="GO:0005794">
    <property type="term" value="C:Golgi apparatus"/>
    <property type="evidence" value="ECO:0007669"/>
    <property type="project" value="UniProtKB-SubCell"/>
</dbReference>
<dbReference type="FunFam" id="1.10.405.10:FF:000001">
    <property type="entry name" value="Rab GDP dissociation inhibitor"/>
    <property type="match status" value="1"/>
</dbReference>
<keyword evidence="7 24" id="KW-0812">Transmembrane</keyword>
<keyword evidence="29" id="KW-1185">Reference proteome</keyword>
<evidence type="ECO:0000256" key="23">
    <source>
        <dbReference type="ARBA" id="ARBA00083572"/>
    </source>
</evidence>
<evidence type="ECO:0000256" key="19">
    <source>
        <dbReference type="ARBA" id="ARBA00063830"/>
    </source>
</evidence>
<evidence type="ECO:0000256" key="12">
    <source>
        <dbReference type="ARBA" id="ARBA00024187"/>
    </source>
</evidence>
<dbReference type="GO" id="GO:1902600">
    <property type="term" value="P:proton transmembrane transport"/>
    <property type="evidence" value="ECO:0007669"/>
    <property type="project" value="UniProtKB-KW"/>
</dbReference>
<keyword evidence="25" id="KW-0732">Signal</keyword>
<evidence type="ECO:0000256" key="11">
    <source>
        <dbReference type="ARBA" id="ARBA00023136"/>
    </source>
</evidence>
<name>A0AAW0H1M1_MYOGA</name>
<proteinExistence type="inferred from homology"/>
<keyword evidence="8" id="KW-0406">Ion transport</keyword>
<dbReference type="Gene3D" id="1.10.405.10">
    <property type="entry name" value="Guanine Nucleotide Dissociation Inhibitor, domain 1"/>
    <property type="match status" value="1"/>
</dbReference>
<dbReference type="EMBL" id="JBBHLL010001272">
    <property type="protein sequence ID" value="KAK7796273.1"/>
    <property type="molecule type" value="Genomic_DNA"/>
</dbReference>
<evidence type="ECO:0000256" key="8">
    <source>
        <dbReference type="ARBA" id="ARBA00022781"/>
    </source>
</evidence>
<evidence type="ECO:0000256" key="21">
    <source>
        <dbReference type="ARBA" id="ARBA00082409"/>
    </source>
</evidence>
<evidence type="ECO:0000256" key="20">
    <source>
        <dbReference type="ARBA" id="ARBA00074436"/>
    </source>
</evidence>
<dbReference type="GO" id="GO:0005093">
    <property type="term" value="F:Rab GDP-dissociation inhibitor activity"/>
    <property type="evidence" value="ECO:0007669"/>
    <property type="project" value="InterPro"/>
</dbReference>
<dbReference type="GO" id="GO:0016192">
    <property type="term" value="P:vesicle-mediated transport"/>
    <property type="evidence" value="ECO:0007669"/>
    <property type="project" value="TreeGrafter"/>
</dbReference>
<dbReference type="InterPro" id="IPR046755">
    <property type="entry name" value="VAS1_LD"/>
</dbReference>
<evidence type="ECO:0000256" key="2">
    <source>
        <dbReference type="ARBA" id="ARBA00004601"/>
    </source>
</evidence>
<keyword evidence="8" id="KW-0375">Hydrogen ion transport</keyword>
<comment type="caution">
    <text evidence="28">The sequence shown here is derived from an EMBL/GenBank/DDBJ whole genome shotgun (WGS) entry which is preliminary data.</text>
</comment>
<dbReference type="Pfam" id="PF05827">
    <property type="entry name" value="VAS1_LD"/>
    <property type="match status" value="1"/>
</dbReference>
<evidence type="ECO:0000256" key="24">
    <source>
        <dbReference type="SAM" id="Phobius"/>
    </source>
</evidence>
<dbReference type="FunFam" id="3.30.519.10:FF:000005">
    <property type="entry name" value="Rab GDP dissociation inhibitor"/>
    <property type="match status" value="1"/>
</dbReference>
<dbReference type="InterPro" id="IPR000806">
    <property type="entry name" value="RabGDI"/>
</dbReference>
<dbReference type="FunFam" id="3.50.50.60:FF:000232">
    <property type="entry name" value="Rab GDP dissociation inhibitor"/>
    <property type="match status" value="1"/>
</dbReference>
<comment type="function">
    <text evidence="18">Accessory subunit of the proton-transporting vacuolar (V)-ATPase protein pump, which is required for luminal acidification of secretory vesicles. Guides the V-type ATPase into specialized subcellular compartments, such as neuroendocrine regulated secretory vesicles or the ruffled border of the osteoclast, thereby regulating its activity. Involved in membrane trafficking and Ca(2+)-dependent membrane fusion. May play a role in the assembly of the V-type ATPase complex. In aerobic conditions, involved in intracellular iron homeostasis, thus triggering the activity of Fe(2+) prolyl hydroxylase (PHD) enzymes, and leading to HIF1A hydroxylation and subsequent proteasomal degradation. In islets of Langerhans cells, may regulate the acidification of dense-core secretory granules.</text>
</comment>
<dbReference type="InterPro" id="IPR046756">
    <property type="entry name" value="VAS1/VOA1_TM"/>
</dbReference>
<feature type="signal peptide" evidence="25">
    <location>
        <begin position="1"/>
        <end position="32"/>
    </location>
</feature>
<reference evidence="28 29" key="1">
    <citation type="journal article" date="2023" name="bioRxiv">
        <title>Conserved and derived expression patterns and positive selection on dental genes reveal complex evolutionary context of ever-growing rodent molars.</title>
        <authorList>
            <person name="Calamari Z.T."/>
            <person name="Song A."/>
            <person name="Cohen E."/>
            <person name="Akter M."/>
            <person name="Roy R.D."/>
            <person name="Hallikas O."/>
            <person name="Christensen M.M."/>
            <person name="Li P."/>
            <person name="Marangoni P."/>
            <person name="Jernvall J."/>
            <person name="Klein O.D."/>
        </authorList>
    </citation>
    <scope>NUCLEOTIDE SEQUENCE [LARGE SCALE GENOMIC DNA]</scope>
    <source>
        <strain evidence="28">V071</strain>
    </source>
</reference>
<evidence type="ECO:0000256" key="16">
    <source>
        <dbReference type="ARBA" id="ARBA00039253"/>
    </source>
</evidence>
<dbReference type="PANTHER" id="PTHR11787">
    <property type="entry name" value="RAB GDP-DISSOCIATION INHIBITOR"/>
    <property type="match status" value="1"/>
</dbReference>
<dbReference type="AlphaFoldDB" id="A0AAW0H1M1"/>
<dbReference type="Proteomes" id="UP001488838">
    <property type="component" value="Unassembled WGS sequence"/>
</dbReference>
<dbReference type="GO" id="GO:0030672">
    <property type="term" value="C:synaptic vesicle membrane"/>
    <property type="evidence" value="ECO:0007669"/>
    <property type="project" value="UniProtKB-SubCell"/>
</dbReference>
<feature type="domain" description="V-type proton ATPase subunit S1 luminal" evidence="26">
    <location>
        <begin position="260"/>
        <end position="399"/>
    </location>
</feature>
<evidence type="ECO:0000256" key="14">
    <source>
        <dbReference type="ARBA" id="ARBA00029430"/>
    </source>
</evidence>
<keyword evidence="6" id="KW-0963">Cytoplasm</keyword>
<comment type="function">
    <text evidence="15">Regulates the GDP/GTP exchange reaction of most Rab proteins by inhibiting the dissociation of GDP from them, and the subsequent binding of GTP to them. Promotes the dissociation of GDP-bound Rab proteins from the membrane and inhibits their activation. Promotes the dissociation of RAB1A, RAB3A, RAB5A and RAB10 from membranes.</text>
</comment>
<dbReference type="InterPro" id="IPR018203">
    <property type="entry name" value="GDP_dissociation_inhibitor"/>
</dbReference>
<evidence type="ECO:0000256" key="22">
    <source>
        <dbReference type="ARBA" id="ARBA00082646"/>
    </source>
</evidence>
<dbReference type="GO" id="GO:0015031">
    <property type="term" value="P:protein transport"/>
    <property type="evidence" value="ECO:0007669"/>
    <property type="project" value="InterPro"/>
</dbReference>
<dbReference type="Gene3D" id="3.30.519.10">
    <property type="entry name" value="Guanine Nucleotide Dissociation Inhibitor, domain 2"/>
    <property type="match status" value="1"/>
</dbReference>
<dbReference type="PRINTS" id="PR00892">
    <property type="entry name" value="RABGDI"/>
</dbReference>
<dbReference type="Gene3D" id="3.50.50.60">
    <property type="entry name" value="FAD/NAD(P)-binding domain"/>
    <property type="match status" value="1"/>
</dbReference>
<evidence type="ECO:0000313" key="28">
    <source>
        <dbReference type="EMBL" id="KAK7796273.1"/>
    </source>
</evidence>
<sequence length="972" mass="108085">MMAATVVSRMRMGTRRLPVLWLPLSLLVVVAAAVATEQQVPLVLWSSDRDLWTPVADTHEGHITSDMQLSTYLDPALELGPRNVLLFLQDKLSIEDFTAYGGVFGNKQDSAFSNLENALDLAPSSLVLPAVDWYAISTLTTYLQEKLGASPLHVDLATLKELKLNASLPALLLIRLPYTASSGLMAPREVLTGNDEVIGQVLSTLKSEDVPYTAALTAVRPSRVARDVPMVAGTLGRQLLQTQVAAPMIHPPVSYNDTAPRILFWAQNFSVAYKDEWKDLTSLTFGVENLNLTGSFWNDSFAILSLTYEPLFGATVTFKFILASRFYPVSARYWFTMERLEIHSNGSVAHFNVSQVTGPSIYSFHCEYVSSLSKKGNLLVTNVPSLWQMTLHDFQIQAFNVTGEQFSYASDCAGFFSPGIWMGLLTTLFMLFIFTYGLHMILSLKTMDRFDDHKGPTITLTQIGSGTGARWAGRGGARAAPAHGSFAGAAPATGPPRPAPPRPVFLWTRKDCRCTRSRAGAGSQAPETLPENKRGKKVISECILSGIMSVNGKKVLHMDRNPYYGGESSSITPLEELYKRFQLLEGPPESMGRGRDWNVDLIPKFLMANGQLVKMLLYTEVTRYLDFKVVEGSFVYKGGKIYKVPSTETEALASNLMGMFEKRRFRKFLVFVANFDENDPKTFEGVDPQTTSMRDVYRKFDLGQDVIDFTGHALALYRTDDYLDQPCLETINRIKLYSESLARYGKSPYLYPLYGLGELPQGFARLSAIYGGTYMLNKPVDDIIMENGKVVGVKSEGEVARCKQLICDPSYIPDRVRKAGQVIRIICILSHPIKNTNDANSCQIIIPQNQVNRKSDIYVCMISYAHNVAAQGKYIAIASTTVETAEPEKEVEPALELLEPIDQKFVAISDLYEPIDDGSESQVFCSCSYDATTHFETTCNDIKDIYKRMAGSAFDFENMKRKQNDVFGEADQ</sequence>
<evidence type="ECO:0000256" key="10">
    <source>
        <dbReference type="ARBA" id="ARBA00023034"/>
    </source>
</evidence>
<feature type="chain" id="PRO_5043631569" description="Rab GDP dissociation inhibitor alpha" evidence="25">
    <location>
        <begin position="33"/>
        <end position="972"/>
    </location>
</feature>
<dbReference type="SUPFAM" id="SSF51905">
    <property type="entry name" value="FAD/NAD(P)-binding domain"/>
    <property type="match status" value="2"/>
</dbReference>
<evidence type="ECO:0000256" key="4">
    <source>
        <dbReference type="ARBA" id="ARBA00009037"/>
    </source>
</evidence>
<dbReference type="Pfam" id="PF20520">
    <property type="entry name" value="Ac45-VOA1_TM"/>
    <property type="match status" value="1"/>
</dbReference>
<evidence type="ECO:0000256" key="9">
    <source>
        <dbReference type="ARBA" id="ARBA00022989"/>
    </source>
</evidence>
<comment type="subcellular location">
    <subcellularLocation>
        <location evidence="14">Cytoplasmic vesicle</location>
        <location evidence="14">Clathrin-coated vesicle membrane</location>
        <topology evidence="14">Single-pass type I membrane protein</topology>
    </subcellularLocation>
    <subcellularLocation>
        <location evidence="13">Cytoplasmic vesicle</location>
        <location evidence="13">Secretory vesicle</location>
        <location evidence="13">Synaptic vesicle membrane</location>
        <topology evidence="13">Single-pass type I membrane protein</topology>
    </subcellularLocation>
    <subcellularLocation>
        <location evidence="1">Endoplasmic reticulum membrane</location>
        <topology evidence="1">Single-pass type I membrane protein</topology>
    </subcellularLocation>
    <subcellularLocation>
        <location evidence="12">Endoplasmic reticulum-Golgi intermediate compartment membrane</location>
    </subcellularLocation>
    <subcellularLocation>
        <location evidence="2">Golgi apparatus</location>
        <location evidence="2">trans-Golgi network</location>
    </subcellularLocation>
</comment>
<accession>A0AAW0H1M1</accession>
<keyword evidence="8" id="KW-0813">Transport</keyword>
<keyword evidence="5" id="KW-0343">GTPase activation</keyword>
<evidence type="ECO:0000259" key="26">
    <source>
        <dbReference type="Pfam" id="PF05827"/>
    </source>
</evidence>
<evidence type="ECO:0000256" key="17">
    <source>
        <dbReference type="ARBA" id="ARBA00043062"/>
    </source>
</evidence>
<evidence type="ECO:0000256" key="6">
    <source>
        <dbReference type="ARBA" id="ARBA00022490"/>
    </source>
</evidence>
<evidence type="ECO:0000256" key="18">
    <source>
        <dbReference type="ARBA" id="ARBA00053363"/>
    </source>
</evidence>
<gene>
    <name evidence="28" type="ORF">U0070_003002</name>
</gene>
<dbReference type="Gene3D" id="2.40.160.110">
    <property type="match status" value="1"/>
</dbReference>
<evidence type="ECO:0000256" key="7">
    <source>
        <dbReference type="ARBA" id="ARBA00022692"/>
    </source>
</evidence>
<dbReference type="PANTHER" id="PTHR11787:SF3">
    <property type="entry name" value="RAB GDP DISSOCIATION INHIBITOR ALPHA"/>
    <property type="match status" value="1"/>
</dbReference>
<keyword evidence="9 24" id="KW-1133">Transmembrane helix</keyword>
<keyword evidence="10" id="KW-0333">Golgi apparatus</keyword>
<protein>
    <recommendedName>
        <fullName evidence="16">Rab GDP dissociation inhibitor alpha</fullName>
    </recommendedName>
    <alternativeName>
        <fullName evidence="17">Guanosine diphosphate dissociation inhibitor 1</fullName>
    </alternativeName>
    <alternativeName>
        <fullName evidence="22">V-ATPase Ac45 subunit</fullName>
    </alternativeName>
    <alternativeName>
        <fullName evidence="23">V-ATPase S1 accessory protein</fullName>
    </alternativeName>
    <alternativeName>
        <fullName evidence="20">V-type proton ATPase subunit S1</fullName>
    </alternativeName>
    <alternativeName>
        <fullName evidence="21">Vacuolar proton pump subunit S1</fullName>
    </alternativeName>
</protein>
<comment type="subunit">
    <text evidence="19">Accessory component of the multisubunit proton-transporting vacuolar (V)-ATPase protein pump. Interacts (via N-terminus) with ATP6AP2 (via N-terminus). Interacts with RNASEK. Interacts with TMEM106B (via C-terminus).</text>
</comment>
<comment type="similarity">
    <text evidence="4">Belongs to the vacuolar ATPase subunit S1 family.</text>
</comment>
<dbReference type="Pfam" id="PF00996">
    <property type="entry name" value="GDI"/>
    <property type="match status" value="1"/>
</dbReference>
<dbReference type="GO" id="GO:0005096">
    <property type="term" value="F:GTPase activator activity"/>
    <property type="evidence" value="ECO:0007669"/>
    <property type="project" value="UniProtKB-KW"/>
</dbReference>
<dbReference type="FunFam" id="3.30.519.10:FF:000014">
    <property type="entry name" value="Rab GDP dissociation inhibitor"/>
    <property type="match status" value="1"/>
</dbReference>
<evidence type="ECO:0000256" key="15">
    <source>
        <dbReference type="ARBA" id="ARBA00037119"/>
    </source>
</evidence>
<evidence type="ECO:0000256" key="13">
    <source>
        <dbReference type="ARBA" id="ARBA00029428"/>
    </source>
</evidence>
<evidence type="ECO:0000256" key="3">
    <source>
        <dbReference type="ARBA" id="ARBA00005593"/>
    </source>
</evidence>
<feature type="transmembrane region" description="Helical" evidence="24">
    <location>
        <begin position="420"/>
        <end position="444"/>
    </location>
</feature>
<dbReference type="GO" id="GO:0007264">
    <property type="term" value="P:small GTPase-mediated signal transduction"/>
    <property type="evidence" value="ECO:0007669"/>
    <property type="project" value="InterPro"/>
</dbReference>
<dbReference type="InterPro" id="IPR036188">
    <property type="entry name" value="FAD/NAD-bd_sf"/>
</dbReference>
<dbReference type="GO" id="GO:0005789">
    <property type="term" value="C:endoplasmic reticulum membrane"/>
    <property type="evidence" value="ECO:0007669"/>
    <property type="project" value="UniProtKB-SubCell"/>
</dbReference>
<evidence type="ECO:0000256" key="1">
    <source>
        <dbReference type="ARBA" id="ARBA00004115"/>
    </source>
</evidence>
<evidence type="ECO:0000259" key="27">
    <source>
        <dbReference type="Pfam" id="PF20520"/>
    </source>
</evidence>
<evidence type="ECO:0000313" key="29">
    <source>
        <dbReference type="Proteomes" id="UP001488838"/>
    </source>
</evidence>
<evidence type="ECO:0000256" key="5">
    <source>
        <dbReference type="ARBA" id="ARBA00022468"/>
    </source>
</evidence>
<evidence type="ECO:0000256" key="25">
    <source>
        <dbReference type="SAM" id="SignalP"/>
    </source>
</evidence>
<dbReference type="FunFam" id="2.40.160.110:FF:000003">
    <property type="entry name" value="ATPase H+ transporting accessory protein 1"/>
    <property type="match status" value="1"/>
</dbReference>
<feature type="domain" description="V-type proton ATPase subunit S1/VOA1 transmembrane" evidence="27">
    <location>
        <begin position="414"/>
        <end position="452"/>
    </location>
</feature>
<comment type="similarity">
    <text evidence="3">Belongs to the Rab GDI family.</text>
</comment>